<dbReference type="OrthoDB" id="8689816at2"/>
<dbReference type="RefSeq" id="WP_135284151.1">
    <property type="nucleotide sequence ID" value="NZ_SMLL01000002.1"/>
</dbReference>
<organism evidence="2 3">
    <name type="scientific">Ramlibacter rhizophilus</name>
    <dbReference type="NCBI Taxonomy" id="1781167"/>
    <lineage>
        <taxon>Bacteria</taxon>
        <taxon>Pseudomonadati</taxon>
        <taxon>Pseudomonadota</taxon>
        <taxon>Betaproteobacteria</taxon>
        <taxon>Burkholderiales</taxon>
        <taxon>Comamonadaceae</taxon>
        <taxon>Ramlibacter</taxon>
    </lineage>
</organism>
<feature type="transmembrane region" description="Helical" evidence="1">
    <location>
        <begin position="27"/>
        <end position="48"/>
    </location>
</feature>
<keyword evidence="1" id="KW-0472">Membrane</keyword>
<name>A0A4Z0BXC4_9BURK</name>
<dbReference type="EMBL" id="SMLL01000002">
    <property type="protein sequence ID" value="TFZ03352.1"/>
    <property type="molecule type" value="Genomic_DNA"/>
</dbReference>
<accession>A0A4Z0BXC4</accession>
<evidence type="ECO:0000313" key="3">
    <source>
        <dbReference type="Proteomes" id="UP000297564"/>
    </source>
</evidence>
<evidence type="ECO:0000313" key="2">
    <source>
        <dbReference type="EMBL" id="TFZ03352.1"/>
    </source>
</evidence>
<gene>
    <name evidence="2" type="ORF">EZ242_05570</name>
</gene>
<dbReference type="InterPro" id="IPR031044">
    <property type="entry name" value="Small_Trp_rich"/>
</dbReference>
<comment type="caution">
    <text evidence="2">The sequence shown here is derived from an EMBL/GenBank/DDBJ whole genome shotgun (WGS) entry which is preliminary data.</text>
</comment>
<proteinExistence type="predicted"/>
<sequence>MYLLGLGLLLVALKLLGVAPVADWPWWGVMLPFPLVSFWWAFCDLTGITKKRVAEREESRRIARMRKIIARNNGRNTVL</sequence>
<keyword evidence="1" id="KW-0812">Transmembrane</keyword>
<dbReference type="Proteomes" id="UP000297564">
    <property type="component" value="Unassembled WGS sequence"/>
</dbReference>
<protein>
    <submittedName>
        <fullName evidence="2">TIGR04438 family Trp-rich protein</fullName>
    </submittedName>
</protein>
<dbReference type="NCBIfam" id="TIGR04438">
    <property type="entry name" value="small_Trp_rich"/>
    <property type="match status" value="1"/>
</dbReference>
<evidence type="ECO:0000256" key="1">
    <source>
        <dbReference type="SAM" id="Phobius"/>
    </source>
</evidence>
<keyword evidence="1" id="KW-1133">Transmembrane helix</keyword>
<dbReference type="AlphaFoldDB" id="A0A4Z0BXC4"/>
<reference evidence="2 3" key="1">
    <citation type="submission" date="2019-03" db="EMBL/GenBank/DDBJ databases">
        <title>Ramlibacter rhizophilus CCTCC AB2015357, whole genome shotgun sequence.</title>
        <authorList>
            <person name="Zhang X."/>
            <person name="Feng G."/>
            <person name="Zhu H."/>
        </authorList>
    </citation>
    <scope>NUCLEOTIDE SEQUENCE [LARGE SCALE GENOMIC DNA]</scope>
    <source>
        <strain evidence="2 3">CCTCC AB2015357</strain>
    </source>
</reference>
<keyword evidence="3" id="KW-1185">Reference proteome</keyword>